<evidence type="ECO:0000313" key="2">
    <source>
        <dbReference type="Proteomes" id="UP000594220"/>
    </source>
</evidence>
<dbReference type="Proteomes" id="UP000594220">
    <property type="component" value="Unplaced"/>
</dbReference>
<dbReference type="AlphaFoldDB" id="A0A7M4ENN8"/>
<organism evidence="1 2">
    <name type="scientific">Crocodylus porosus</name>
    <name type="common">Saltwater crocodile</name>
    <name type="synonym">Estuarine crocodile</name>
    <dbReference type="NCBI Taxonomy" id="8502"/>
    <lineage>
        <taxon>Eukaryota</taxon>
        <taxon>Metazoa</taxon>
        <taxon>Chordata</taxon>
        <taxon>Craniata</taxon>
        <taxon>Vertebrata</taxon>
        <taxon>Euteleostomi</taxon>
        <taxon>Archelosauria</taxon>
        <taxon>Archosauria</taxon>
        <taxon>Crocodylia</taxon>
        <taxon>Longirostres</taxon>
        <taxon>Crocodylidae</taxon>
        <taxon>Crocodylus</taxon>
    </lineage>
</organism>
<proteinExistence type="predicted"/>
<dbReference type="GeneTree" id="ENSGT00960000193257"/>
<evidence type="ECO:0000313" key="1">
    <source>
        <dbReference type="Ensembl" id="ENSCPRP00005012389.1"/>
    </source>
</evidence>
<sequence>LGRDSVWGQWVWSRGQGWPPTAGIDDIADGAVKPPPNKYPIFFFGTHET</sequence>
<reference evidence="1" key="2">
    <citation type="submission" date="2025-09" db="UniProtKB">
        <authorList>
            <consortium name="Ensembl"/>
        </authorList>
    </citation>
    <scope>IDENTIFICATION</scope>
</reference>
<name>A0A7M4ENN8_CROPO</name>
<dbReference type="Gene3D" id="2.30.30.140">
    <property type="match status" value="1"/>
</dbReference>
<protein>
    <submittedName>
        <fullName evidence="1">Uncharacterized protein</fullName>
    </submittedName>
</protein>
<keyword evidence="2" id="KW-1185">Reference proteome</keyword>
<accession>A0A7M4ENN8</accession>
<dbReference type="SUPFAM" id="SSF63748">
    <property type="entry name" value="Tudor/PWWP/MBT"/>
    <property type="match status" value="1"/>
</dbReference>
<reference evidence="1" key="1">
    <citation type="submission" date="2025-08" db="UniProtKB">
        <authorList>
            <consortium name="Ensembl"/>
        </authorList>
    </citation>
    <scope>IDENTIFICATION</scope>
</reference>
<dbReference type="Ensembl" id="ENSCPRT00005014590.1">
    <property type="protein sequence ID" value="ENSCPRP00005012389.1"/>
    <property type="gene ID" value="ENSCPRG00005008792.1"/>
</dbReference>